<gene>
    <name evidence="1" type="ORF">RhiirA4_514391</name>
</gene>
<accession>A0A2I1HJT9</accession>
<protein>
    <submittedName>
        <fullName evidence="1">Uncharacterized protein</fullName>
    </submittedName>
</protein>
<proteinExistence type="predicted"/>
<sequence length="240" mass="26952">MSTFYSDNYSDNFNNLTIASPPDALTYRHRVKGTRALFGSDDNQVLILRSNGKFLMWSLRLTRKNLLKRNGDKQIANGFQLFKMDYWKTVKRSKKTINASKLGKINAEIIEAWNNSDKVREIYIYQTAKKYMSPASVSTSGLDDTLAPAATSGLDDIPAPVSTSGLDDTLVPAATSGLDDNLVPTAISDWNDTPEFPEELQLGKMKEKYQELGVRRKNLIYVHEKIPPAVDVKIFSHSKL</sequence>
<dbReference type="Proteomes" id="UP000234323">
    <property type="component" value="Unassembled WGS sequence"/>
</dbReference>
<organism evidence="1 2">
    <name type="scientific">Rhizophagus irregularis</name>
    <dbReference type="NCBI Taxonomy" id="588596"/>
    <lineage>
        <taxon>Eukaryota</taxon>
        <taxon>Fungi</taxon>
        <taxon>Fungi incertae sedis</taxon>
        <taxon>Mucoromycota</taxon>
        <taxon>Glomeromycotina</taxon>
        <taxon>Glomeromycetes</taxon>
        <taxon>Glomerales</taxon>
        <taxon>Glomeraceae</taxon>
        <taxon>Rhizophagus</taxon>
    </lineage>
</organism>
<dbReference type="EMBL" id="LLXI01003375">
    <property type="protein sequence ID" value="PKY59126.1"/>
    <property type="molecule type" value="Genomic_DNA"/>
</dbReference>
<dbReference type="AlphaFoldDB" id="A0A2I1HJT9"/>
<keyword evidence="2" id="KW-1185">Reference proteome</keyword>
<reference evidence="1 2" key="1">
    <citation type="submission" date="2015-10" db="EMBL/GenBank/DDBJ databases">
        <title>Genome analyses suggest a sexual origin of heterokaryosis in a supposedly ancient asexual fungus.</title>
        <authorList>
            <person name="Ropars J."/>
            <person name="Sedzielewska K."/>
            <person name="Noel J."/>
            <person name="Charron P."/>
            <person name="Farinelli L."/>
            <person name="Marton T."/>
            <person name="Kruger M."/>
            <person name="Pelin A."/>
            <person name="Brachmann A."/>
            <person name="Corradi N."/>
        </authorList>
    </citation>
    <scope>NUCLEOTIDE SEQUENCE [LARGE SCALE GENOMIC DNA]</scope>
    <source>
        <strain evidence="1 2">A4</strain>
    </source>
</reference>
<evidence type="ECO:0000313" key="1">
    <source>
        <dbReference type="EMBL" id="PKY59126.1"/>
    </source>
</evidence>
<dbReference type="OrthoDB" id="2309543at2759"/>
<name>A0A2I1HJT9_9GLOM</name>
<comment type="caution">
    <text evidence="1">The sequence shown here is derived from an EMBL/GenBank/DDBJ whole genome shotgun (WGS) entry which is preliminary data.</text>
</comment>
<evidence type="ECO:0000313" key="2">
    <source>
        <dbReference type="Proteomes" id="UP000234323"/>
    </source>
</evidence>